<evidence type="ECO:0000256" key="5">
    <source>
        <dbReference type="SAM" id="Phobius"/>
    </source>
</evidence>
<dbReference type="STRING" id="1391654.AKJ09_07241"/>
<evidence type="ECO:0000313" key="8">
    <source>
        <dbReference type="Proteomes" id="UP000064967"/>
    </source>
</evidence>
<feature type="transmembrane region" description="Helical" evidence="5">
    <location>
        <begin position="98"/>
        <end position="115"/>
    </location>
</feature>
<gene>
    <name evidence="7" type="ORF">AKJ09_07241</name>
</gene>
<proteinExistence type="predicted"/>
<feature type="transmembrane region" description="Helical" evidence="5">
    <location>
        <begin position="69"/>
        <end position="91"/>
    </location>
</feature>
<accession>A0A0K1Q4B5</accession>
<sequence length="164" mass="17572">MSSRPAELGEPRTNDTEATRNKDYELGHLVLRVVVGVNILGHGLARIGSPGAFADALTHDFASTPLPSWSVRLFALTLPFLEFAVGLLVLLGLRLREALLAGGAIIAALTLGMTLRQQWEVVGLQLIYGLAYAALLAGARHARFTLDARIGRTSAPRLHPARSS</sequence>
<dbReference type="GO" id="GO:0030416">
    <property type="term" value="P:methylamine metabolic process"/>
    <property type="evidence" value="ECO:0007669"/>
    <property type="project" value="InterPro"/>
</dbReference>
<keyword evidence="2 5" id="KW-0812">Transmembrane</keyword>
<feature type="domain" description="Methylamine utilisation protein MauE" evidence="6">
    <location>
        <begin position="29"/>
        <end position="114"/>
    </location>
</feature>
<dbReference type="KEGG" id="llu:AKJ09_07241"/>
<organism evidence="7 8">
    <name type="scientific">Labilithrix luteola</name>
    <dbReference type="NCBI Taxonomy" id="1391654"/>
    <lineage>
        <taxon>Bacteria</taxon>
        <taxon>Pseudomonadati</taxon>
        <taxon>Myxococcota</taxon>
        <taxon>Polyangia</taxon>
        <taxon>Polyangiales</taxon>
        <taxon>Labilitrichaceae</taxon>
        <taxon>Labilithrix</taxon>
    </lineage>
</organism>
<protein>
    <recommendedName>
        <fullName evidence="6">Methylamine utilisation protein MauE domain-containing protein</fullName>
    </recommendedName>
</protein>
<dbReference type="AlphaFoldDB" id="A0A0K1Q4B5"/>
<evidence type="ECO:0000256" key="3">
    <source>
        <dbReference type="ARBA" id="ARBA00022989"/>
    </source>
</evidence>
<evidence type="ECO:0000259" key="6">
    <source>
        <dbReference type="Pfam" id="PF07291"/>
    </source>
</evidence>
<evidence type="ECO:0000256" key="1">
    <source>
        <dbReference type="ARBA" id="ARBA00004141"/>
    </source>
</evidence>
<keyword evidence="8" id="KW-1185">Reference proteome</keyword>
<evidence type="ECO:0000313" key="7">
    <source>
        <dbReference type="EMBL" id="AKV00578.1"/>
    </source>
</evidence>
<name>A0A0K1Q4B5_9BACT</name>
<reference evidence="7 8" key="1">
    <citation type="submission" date="2015-08" db="EMBL/GenBank/DDBJ databases">
        <authorList>
            <person name="Babu N.S."/>
            <person name="Beckwith C.J."/>
            <person name="Beseler K.G."/>
            <person name="Brison A."/>
            <person name="Carone J.V."/>
            <person name="Caskin T.P."/>
            <person name="Diamond M."/>
            <person name="Durham M.E."/>
            <person name="Foxe J.M."/>
            <person name="Go M."/>
            <person name="Henderson B.A."/>
            <person name="Jones I.B."/>
            <person name="McGettigan J.A."/>
            <person name="Micheletti S.J."/>
            <person name="Nasrallah M.E."/>
            <person name="Ortiz D."/>
            <person name="Piller C.R."/>
            <person name="Privatt S.R."/>
            <person name="Schneider S.L."/>
            <person name="Sharp S."/>
            <person name="Smith T.C."/>
            <person name="Stanton J.D."/>
            <person name="Ullery H.E."/>
            <person name="Wilson R.J."/>
            <person name="Serrano M.G."/>
            <person name="Buck G."/>
            <person name="Lee V."/>
            <person name="Wang Y."/>
            <person name="Carvalho R."/>
            <person name="Voegtly L."/>
            <person name="Shi R."/>
            <person name="Duckworth R."/>
            <person name="Johnson A."/>
            <person name="Loviza R."/>
            <person name="Walstead R."/>
            <person name="Shah Z."/>
            <person name="Kiflezghi M."/>
            <person name="Wade K."/>
            <person name="Ball S.L."/>
            <person name="Bradley K.W."/>
            <person name="Asai D.J."/>
            <person name="Bowman C.A."/>
            <person name="Russell D.A."/>
            <person name="Pope W.H."/>
            <person name="Jacobs-Sera D."/>
            <person name="Hendrix R.W."/>
            <person name="Hatfull G.F."/>
        </authorList>
    </citation>
    <scope>NUCLEOTIDE SEQUENCE [LARGE SCALE GENOMIC DNA]</scope>
    <source>
        <strain evidence="7 8">DSM 27648</strain>
    </source>
</reference>
<dbReference type="Proteomes" id="UP000064967">
    <property type="component" value="Chromosome"/>
</dbReference>
<dbReference type="EMBL" id="CP012333">
    <property type="protein sequence ID" value="AKV00578.1"/>
    <property type="molecule type" value="Genomic_DNA"/>
</dbReference>
<dbReference type="GO" id="GO:0016020">
    <property type="term" value="C:membrane"/>
    <property type="evidence" value="ECO:0007669"/>
    <property type="project" value="UniProtKB-SubCell"/>
</dbReference>
<evidence type="ECO:0000256" key="4">
    <source>
        <dbReference type="ARBA" id="ARBA00023136"/>
    </source>
</evidence>
<feature type="transmembrane region" description="Helical" evidence="5">
    <location>
        <begin position="121"/>
        <end position="139"/>
    </location>
</feature>
<evidence type="ECO:0000256" key="2">
    <source>
        <dbReference type="ARBA" id="ARBA00022692"/>
    </source>
</evidence>
<dbReference type="Pfam" id="PF07291">
    <property type="entry name" value="MauE"/>
    <property type="match status" value="1"/>
</dbReference>
<dbReference type="InterPro" id="IPR009908">
    <property type="entry name" value="Methylamine_util_MauE"/>
</dbReference>
<keyword evidence="4 5" id="KW-0472">Membrane</keyword>
<dbReference type="RefSeq" id="WP_205633875.1">
    <property type="nucleotide sequence ID" value="NZ_CP012333.1"/>
</dbReference>
<keyword evidence="3 5" id="KW-1133">Transmembrane helix</keyword>
<comment type="subcellular location">
    <subcellularLocation>
        <location evidence="1">Membrane</location>
        <topology evidence="1">Multi-pass membrane protein</topology>
    </subcellularLocation>
</comment>